<sequence length="221" mass="24129">MAASYAFKNAGGRHDSSGRLGSQSQQTGGSQQNLSGTLPRTEVGRRGAQFHSARPRIDSDDAFIEGRASPSSTLRRNAARSQDRLNSSSSISSSRSNLSQQPPNSTLRRGFVNEKPPQNYQPPQQNFQPPPPQNYQPPPPQTQSPQYAPGDGNNYHNYSNVPYKSNNTGNYVDSDSIANININSNNNNKPMNRDRDVQNSVSSIQSVSSNVNNAVNNTTHQ</sequence>
<proteinExistence type="predicted"/>
<evidence type="ECO:0000313" key="2">
    <source>
        <dbReference type="EMBL" id="RUS84593.1"/>
    </source>
</evidence>
<keyword evidence="3" id="KW-1185">Reference proteome</keyword>
<feature type="compositionally biased region" description="Low complexity" evidence="1">
    <location>
        <begin position="84"/>
        <end position="105"/>
    </location>
</feature>
<dbReference type="Proteomes" id="UP000271974">
    <property type="component" value="Unassembled WGS sequence"/>
</dbReference>
<dbReference type="AlphaFoldDB" id="A0A3S1BBS2"/>
<reference evidence="2 3" key="1">
    <citation type="submission" date="2019-01" db="EMBL/GenBank/DDBJ databases">
        <title>A draft genome assembly of the solar-powered sea slug Elysia chlorotica.</title>
        <authorList>
            <person name="Cai H."/>
            <person name="Li Q."/>
            <person name="Fang X."/>
            <person name="Li J."/>
            <person name="Curtis N.E."/>
            <person name="Altenburger A."/>
            <person name="Shibata T."/>
            <person name="Feng M."/>
            <person name="Maeda T."/>
            <person name="Schwartz J.A."/>
            <person name="Shigenobu S."/>
            <person name="Lundholm N."/>
            <person name="Nishiyama T."/>
            <person name="Yang H."/>
            <person name="Hasebe M."/>
            <person name="Li S."/>
            <person name="Pierce S.K."/>
            <person name="Wang J."/>
        </authorList>
    </citation>
    <scope>NUCLEOTIDE SEQUENCE [LARGE SCALE GENOMIC DNA]</scope>
    <source>
        <strain evidence="2">EC2010</strain>
        <tissue evidence="2">Whole organism of an adult</tissue>
    </source>
</reference>
<name>A0A3S1BBS2_ELYCH</name>
<evidence type="ECO:0000256" key="1">
    <source>
        <dbReference type="SAM" id="MobiDB-lite"/>
    </source>
</evidence>
<dbReference type="EMBL" id="RQTK01000200">
    <property type="protein sequence ID" value="RUS84593.1"/>
    <property type="molecule type" value="Genomic_DNA"/>
</dbReference>
<comment type="caution">
    <text evidence="2">The sequence shown here is derived from an EMBL/GenBank/DDBJ whole genome shotgun (WGS) entry which is preliminary data.</text>
</comment>
<protein>
    <submittedName>
        <fullName evidence="2">Uncharacterized protein</fullName>
    </submittedName>
</protein>
<organism evidence="2 3">
    <name type="scientific">Elysia chlorotica</name>
    <name type="common">Eastern emerald elysia</name>
    <name type="synonym">Sea slug</name>
    <dbReference type="NCBI Taxonomy" id="188477"/>
    <lineage>
        <taxon>Eukaryota</taxon>
        <taxon>Metazoa</taxon>
        <taxon>Spiralia</taxon>
        <taxon>Lophotrochozoa</taxon>
        <taxon>Mollusca</taxon>
        <taxon>Gastropoda</taxon>
        <taxon>Heterobranchia</taxon>
        <taxon>Euthyneura</taxon>
        <taxon>Panpulmonata</taxon>
        <taxon>Sacoglossa</taxon>
        <taxon>Placobranchoidea</taxon>
        <taxon>Plakobranchidae</taxon>
        <taxon>Elysia</taxon>
    </lineage>
</organism>
<evidence type="ECO:0000313" key="3">
    <source>
        <dbReference type="Proteomes" id="UP000271974"/>
    </source>
</evidence>
<gene>
    <name evidence="2" type="ORF">EGW08_007620</name>
</gene>
<feature type="compositionally biased region" description="Polar residues" evidence="1">
    <location>
        <begin position="154"/>
        <end position="170"/>
    </location>
</feature>
<feature type="compositionally biased region" description="Low complexity" evidence="1">
    <location>
        <begin position="198"/>
        <end position="221"/>
    </location>
</feature>
<feature type="compositionally biased region" description="Low complexity" evidence="1">
    <location>
        <begin position="18"/>
        <end position="37"/>
    </location>
</feature>
<feature type="compositionally biased region" description="Low complexity" evidence="1">
    <location>
        <begin position="116"/>
        <end position="127"/>
    </location>
</feature>
<feature type="region of interest" description="Disordered" evidence="1">
    <location>
        <begin position="182"/>
        <end position="221"/>
    </location>
</feature>
<feature type="region of interest" description="Disordered" evidence="1">
    <location>
        <begin position="1"/>
        <end position="170"/>
    </location>
</feature>
<accession>A0A3S1BBS2</accession>
<feature type="compositionally biased region" description="Pro residues" evidence="1">
    <location>
        <begin position="128"/>
        <end position="142"/>
    </location>
</feature>